<gene>
    <name evidence="2" type="ORF">QR680_007478</name>
</gene>
<dbReference type="AlphaFoldDB" id="A0AA39ID97"/>
<keyword evidence="3" id="KW-1185">Reference proteome</keyword>
<feature type="chain" id="PRO_5041469623" description="ShKT domain-containing protein" evidence="1">
    <location>
        <begin position="22"/>
        <end position="68"/>
    </location>
</feature>
<dbReference type="EMBL" id="JAUCMV010000001">
    <property type="protein sequence ID" value="KAK0422272.1"/>
    <property type="molecule type" value="Genomic_DNA"/>
</dbReference>
<evidence type="ECO:0000256" key="1">
    <source>
        <dbReference type="SAM" id="SignalP"/>
    </source>
</evidence>
<protein>
    <recommendedName>
        <fullName evidence="4">ShKT domain-containing protein</fullName>
    </recommendedName>
</protein>
<comment type="caution">
    <text evidence="2">The sequence shown here is derived from an EMBL/GenBank/DDBJ whole genome shotgun (WGS) entry which is preliminary data.</text>
</comment>
<evidence type="ECO:0000313" key="2">
    <source>
        <dbReference type="EMBL" id="KAK0422272.1"/>
    </source>
</evidence>
<evidence type="ECO:0000313" key="3">
    <source>
        <dbReference type="Proteomes" id="UP001175271"/>
    </source>
</evidence>
<evidence type="ECO:0008006" key="4">
    <source>
        <dbReference type="Google" id="ProtNLM"/>
    </source>
</evidence>
<feature type="signal peptide" evidence="1">
    <location>
        <begin position="1"/>
        <end position="21"/>
    </location>
</feature>
<dbReference type="Proteomes" id="UP001175271">
    <property type="component" value="Unassembled WGS sequence"/>
</dbReference>
<sequence>MRAKILRFLLLSILLVGLVSTTTPGIRACNTDSECQSLPLKDPNCHNKCFTWFTPFGRFGVCNVECGN</sequence>
<keyword evidence="1" id="KW-0732">Signal</keyword>
<proteinExistence type="predicted"/>
<name>A0AA39ID97_9BILA</name>
<accession>A0AA39ID97</accession>
<reference evidence="2" key="1">
    <citation type="submission" date="2023-06" db="EMBL/GenBank/DDBJ databases">
        <title>Genomic analysis of the entomopathogenic nematode Steinernema hermaphroditum.</title>
        <authorList>
            <person name="Schwarz E.M."/>
            <person name="Heppert J.K."/>
            <person name="Baniya A."/>
            <person name="Schwartz H.T."/>
            <person name="Tan C.-H."/>
            <person name="Antoshechkin I."/>
            <person name="Sternberg P.W."/>
            <person name="Goodrich-Blair H."/>
            <person name="Dillman A.R."/>
        </authorList>
    </citation>
    <scope>NUCLEOTIDE SEQUENCE</scope>
    <source>
        <strain evidence="2">PS9179</strain>
        <tissue evidence="2">Whole animal</tissue>
    </source>
</reference>
<organism evidence="2 3">
    <name type="scientific">Steinernema hermaphroditum</name>
    <dbReference type="NCBI Taxonomy" id="289476"/>
    <lineage>
        <taxon>Eukaryota</taxon>
        <taxon>Metazoa</taxon>
        <taxon>Ecdysozoa</taxon>
        <taxon>Nematoda</taxon>
        <taxon>Chromadorea</taxon>
        <taxon>Rhabditida</taxon>
        <taxon>Tylenchina</taxon>
        <taxon>Panagrolaimomorpha</taxon>
        <taxon>Strongyloidoidea</taxon>
        <taxon>Steinernematidae</taxon>
        <taxon>Steinernema</taxon>
    </lineage>
</organism>